<sequence>MFAVIFRAKAGEQDASYAEMVGRMRDLAFSKYGCIDFIAVTEGEQEVAISYWPDEQAIQAWKNDPEHALAQQAGREKWYQSYTVQVVEVKREYSF</sequence>
<proteinExistence type="predicted"/>
<evidence type="ECO:0000259" key="1">
    <source>
        <dbReference type="Pfam" id="PF03992"/>
    </source>
</evidence>
<dbReference type="SUPFAM" id="SSF54909">
    <property type="entry name" value="Dimeric alpha+beta barrel"/>
    <property type="match status" value="1"/>
</dbReference>
<evidence type="ECO:0000313" key="3">
    <source>
        <dbReference type="Proteomes" id="UP000002171"/>
    </source>
</evidence>
<dbReference type="InterPro" id="IPR052936">
    <property type="entry name" value="Jasmonate_Hydroxylase-like"/>
</dbReference>
<dbReference type="InterPro" id="IPR007138">
    <property type="entry name" value="ABM_dom"/>
</dbReference>
<dbReference type="AlphaFoldDB" id="A0A7U8GT05"/>
<reference evidence="2 3" key="1">
    <citation type="submission" date="2006-02" db="EMBL/GenBank/DDBJ databases">
        <authorList>
            <person name="Pinhassi J."/>
            <person name="Pedros-Alio C."/>
            <person name="Ferriera S."/>
            <person name="Johnson J."/>
            <person name="Kravitz S."/>
            <person name="Halpern A."/>
            <person name="Remington K."/>
            <person name="Beeson K."/>
            <person name="Tran B."/>
            <person name="Rogers Y.-H."/>
            <person name="Friedman R."/>
            <person name="Venter J.C."/>
        </authorList>
    </citation>
    <scope>NUCLEOTIDE SEQUENCE [LARGE SCALE GENOMIC DNA]</scope>
    <source>
        <strain evidence="2 3">MED92</strain>
    </source>
</reference>
<dbReference type="OrthoDB" id="9797060at2"/>
<dbReference type="PANTHER" id="PTHR37811:SF2">
    <property type="entry name" value="ABM DOMAIN-CONTAINING PROTEIN"/>
    <property type="match status" value="1"/>
</dbReference>
<feature type="domain" description="ABM" evidence="1">
    <location>
        <begin position="6"/>
        <end position="72"/>
    </location>
</feature>
<dbReference type="Pfam" id="PF03992">
    <property type="entry name" value="ABM"/>
    <property type="match status" value="1"/>
</dbReference>
<dbReference type="Proteomes" id="UP000002171">
    <property type="component" value="Unassembled WGS sequence"/>
</dbReference>
<protein>
    <recommendedName>
        <fullName evidence="1">ABM domain-containing protein</fullName>
    </recommendedName>
</protein>
<keyword evidence="3" id="KW-1185">Reference proteome</keyword>
<dbReference type="RefSeq" id="WP_007020208.1">
    <property type="nucleotide sequence ID" value="NZ_CH724125.1"/>
</dbReference>
<accession>A0A7U8GT05</accession>
<dbReference type="Gene3D" id="3.30.70.100">
    <property type="match status" value="1"/>
</dbReference>
<dbReference type="PANTHER" id="PTHR37811">
    <property type="entry name" value="BLL5343 PROTEIN"/>
    <property type="match status" value="1"/>
</dbReference>
<gene>
    <name evidence="2" type="ORF">MED92_13361</name>
</gene>
<evidence type="ECO:0000313" key="2">
    <source>
        <dbReference type="EMBL" id="EAR61645.1"/>
    </source>
</evidence>
<organism evidence="2 3">
    <name type="scientific">Neptuniibacter caesariensis</name>
    <dbReference type="NCBI Taxonomy" id="207954"/>
    <lineage>
        <taxon>Bacteria</taxon>
        <taxon>Pseudomonadati</taxon>
        <taxon>Pseudomonadota</taxon>
        <taxon>Gammaproteobacteria</taxon>
        <taxon>Oceanospirillales</taxon>
        <taxon>Oceanospirillaceae</taxon>
        <taxon>Neptuniibacter</taxon>
    </lineage>
</organism>
<name>A0A7U8GT05_NEPCE</name>
<dbReference type="InterPro" id="IPR011008">
    <property type="entry name" value="Dimeric_a/b-barrel"/>
</dbReference>
<comment type="caution">
    <text evidence="2">The sequence shown here is derived from an EMBL/GenBank/DDBJ whole genome shotgun (WGS) entry which is preliminary data.</text>
</comment>
<dbReference type="EMBL" id="AAOW01000007">
    <property type="protein sequence ID" value="EAR61645.1"/>
    <property type="molecule type" value="Genomic_DNA"/>
</dbReference>